<evidence type="ECO:0000313" key="2">
    <source>
        <dbReference type="Proteomes" id="UP000811899"/>
    </source>
</evidence>
<evidence type="ECO:0000313" key="1">
    <source>
        <dbReference type="EMBL" id="MBT0664745.1"/>
    </source>
</evidence>
<name>A0AAW4L5D8_9BACT</name>
<proteinExistence type="predicted"/>
<protein>
    <submittedName>
        <fullName evidence="1">Uncharacterized protein</fullName>
    </submittedName>
</protein>
<organism evidence="1 2">
    <name type="scientific">Geoanaerobacter pelophilus</name>
    <dbReference type="NCBI Taxonomy" id="60036"/>
    <lineage>
        <taxon>Bacteria</taxon>
        <taxon>Pseudomonadati</taxon>
        <taxon>Thermodesulfobacteriota</taxon>
        <taxon>Desulfuromonadia</taxon>
        <taxon>Geobacterales</taxon>
        <taxon>Geobacteraceae</taxon>
        <taxon>Geoanaerobacter</taxon>
    </lineage>
</organism>
<dbReference type="EMBL" id="JAHCVJ010000004">
    <property type="protein sequence ID" value="MBT0664745.1"/>
    <property type="molecule type" value="Genomic_DNA"/>
</dbReference>
<dbReference type="RefSeq" id="WP_214171529.1">
    <property type="nucleotide sequence ID" value="NZ_JAHCVJ010000004.1"/>
</dbReference>
<reference evidence="1 2" key="1">
    <citation type="submission" date="2021-05" db="EMBL/GenBank/DDBJ databases">
        <title>The draft genome of Geobacter pelophilus DSM 12255.</title>
        <authorList>
            <person name="Xu Z."/>
            <person name="Masuda Y."/>
            <person name="Itoh H."/>
            <person name="Senoo K."/>
        </authorList>
    </citation>
    <scope>NUCLEOTIDE SEQUENCE [LARGE SCALE GENOMIC DNA]</scope>
    <source>
        <strain evidence="1 2">DSM 12255</strain>
    </source>
</reference>
<gene>
    <name evidence="1" type="ORF">KI809_10580</name>
</gene>
<sequence length="69" mass="7931">MKAPYYLVTASCRNNRCKQFGKPFTKQRKTLRGMSTSGAFYDISQLACPECRNWSDISNREYVGKREAA</sequence>
<dbReference type="AlphaFoldDB" id="A0AAW4L5D8"/>
<comment type="caution">
    <text evidence="1">The sequence shown here is derived from an EMBL/GenBank/DDBJ whole genome shotgun (WGS) entry which is preliminary data.</text>
</comment>
<keyword evidence="2" id="KW-1185">Reference proteome</keyword>
<accession>A0AAW4L5D8</accession>
<dbReference type="Proteomes" id="UP000811899">
    <property type="component" value="Unassembled WGS sequence"/>
</dbReference>